<gene>
    <name evidence="2" type="ORF">D7Y33_11720</name>
</gene>
<sequence length="405" mass="43658">MKWKVLGCSAALLVSTCALAQVPDADTQEGKEMQIQIHSYMSEHPTVSIDEAITRLAVQGEVMSDIEALRIEFADRLTELSIKDAPDQHILVQLKGPDPVADRTITTESGTTRVVFEVGHKYTQDEFYALLAQHRPLLHSAIPGITGTTGFPGEERVLIDINGDSRQAEELKDTIKKLERVTGLKIEVRPNMPKSVNAEYVVGGAPLQSNNSYCTSGFPVIHKATGRRGITTAAHCPDNLIYGNYATGAGKYTVPLTFVDQINDASHDVQWHTVGSHTPLREVYATSTSDYSRRRIMYMWTNATQGQSMCFRGVTSQYTCGTVVSIKHRPELACGPTGNLPCADAWIRIEGSSLACGFGDSGAAIFFGDNGYGIVAKASLKDGSCKGVSAMPWGAVSALGLEAGG</sequence>
<protein>
    <submittedName>
        <fullName evidence="2">Uncharacterized protein</fullName>
    </submittedName>
</protein>
<keyword evidence="1" id="KW-0732">Signal</keyword>
<comment type="caution">
    <text evidence="2">The sequence shown here is derived from an EMBL/GenBank/DDBJ whole genome shotgun (WGS) entry which is preliminary data.</text>
</comment>
<evidence type="ECO:0000313" key="3">
    <source>
        <dbReference type="Proteomes" id="UP000822271"/>
    </source>
</evidence>
<dbReference type="InterPro" id="IPR043504">
    <property type="entry name" value="Peptidase_S1_PA_chymotrypsin"/>
</dbReference>
<dbReference type="OrthoDB" id="5999397at2"/>
<dbReference type="CDD" id="cd21112">
    <property type="entry name" value="alphaLP-like"/>
    <property type="match status" value="1"/>
</dbReference>
<dbReference type="InterPro" id="IPR009003">
    <property type="entry name" value="Peptidase_S1_PA"/>
</dbReference>
<reference evidence="2" key="1">
    <citation type="submission" date="2018-09" db="EMBL/GenBank/DDBJ databases">
        <authorList>
            <person name="Groschel M."/>
            <person name="Kohl T."/>
            <person name="Conchillo-Sole O."/>
            <person name="Mamat U."/>
            <person name="Yero D."/>
            <person name="Niemann S."/>
            <person name="Daura X."/>
            <person name="Gibert I."/>
        </authorList>
    </citation>
    <scope>NUCLEOTIDE SEQUENCE</scope>
    <source>
        <strain evidence="2">OG156</strain>
    </source>
</reference>
<accession>A0A2J0SME4</accession>
<feature type="chain" id="PRO_5043156037" evidence="1">
    <location>
        <begin position="21"/>
        <end position="405"/>
    </location>
</feature>
<proteinExistence type="predicted"/>
<organism evidence="2 3">
    <name type="scientific">Stenotrophomonas maltophilia</name>
    <name type="common">Pseudomonas maltophilia</name>
    <name type="synonym">Xanthomonas maltophilia</name>
    <dbReference type="NCBI Taxonomy" id="40324"/>
    <lineage>
        <taxon>Bacteria</taxon>
        <taxon>Pseudomonadati</taxon>
        <taxon>Pseudomonadota</taxon>
        <taxon>Gammaproteobacteria</taxon>
        <taxon>Lysobacterales</taxon>
        <taxon>Lysobacteraceae</taxon>
        <taxon>Stenotrophomonas</taxon>
        <taxon>Stenotrophomonas maltophilia group</taxon>
    </lineage>
</organism>
<dbReference type="SUPFAM" id="SSF50494">
    <property type="entry name" value="Trypsin-like serine proteases"/>
    <property type="match status" value="1"/>
</dbReference>
<dbReference type="EMBL" id="RAUE01000018">
    <property type="protein sequence ID" value="MBA0311665.1"/>
    <property type="molecule type" value="Genomic_DNA"/>
</dbReference>
<dbReference type="RefSeq" id="WP_065428059.1">
    <property type="nucleotide sequence ID" value="NZ_CP154630.1"/>
</dbReference>
<feature type="signal peptide" evidence="1">
    <location>
        <begin position="1"/>
        <end position="20"/>
    </location>
</feature>
<evidence type="ECO:0000256" key="1">
    <source>
        <dbReference type="SAM" id="SignalP"/>
    </source>
</evidence>
<reference evidence="2" key="2">
    <citation type="journal article" date="2020" name="Front. Microbiol.">
        <title>Genetic Variants of the DSF Quorum Sensing System in Stenotrophomonas maltophilia Influence Virulence and Resistance Phenotypes Among Genotypically Diverse Clinical Isolates.</title>
        <authorList>
            <person name="Yero D."/>
            <person name="Huedo P."/>
            <person name="Conchillo-Sole O."/>
            <person name="Martinez-Servat S."/>
            <person name="Mamat U."/>
            <person name="Coves X."/>
            <person name="Llanas F."/>
            <person name="Roca I."/>
            <person name="Vila J."/>
            <person name="Schaible U.E."/>
            <person name="Daura X."/>
            <person name="Gibert I."/>
        </authorList>
    </citation>
    <scope>NUCLEOTIDE SEQUENCE</scope>
    <source>
        <strain evidence="2">OG156</strain>
    </source>
</reference>
<dbReference type="AlphaFoldDB" id="A0A2J0SME4"/>
<name>A0A2J0SME4_STEMA</name>
<dbReference type="Gene3D" id="2.40.10.10">
    <property type="entry name" value="Trypsin-like serine proteases"/>
    <property type="match status" value="2"/>
</dbReference>
<dbReference type="Proteomes" id="UP000822271">
    <property type="component" value="Unassembled WGS sequence"/>
</dbReference>
<evidence type="ECO:0000313" key="2">
    <source>
        <dbReference type="EMBL" id="MBA0311665.1"/>
    </source>
</evidence>